<feature type="compositionally biased region" description="Low complexity" evidence="1">
    <location>
        <begin position="50"/>
        <end position="60"/>
    </location>
</feature>
<organism evidence="2 3">
    <name type="scientific">Eimeria tenella</name>
    <name type="common">Coccidian parasite</name>
    <dbReference type="NCBI Taxonomy" id="5802"/>
    <lineage>
        <taxon>Eukaryota</taxon>
        <taxon>Sar</taxon>
        <taxon>Alveolata</taxon>
        <taxon>Apicomplexa</taxon>
        <taxon>Conoidasida</taxon>
        <taxon>Coccidia</taxon>
        <taxon>Eucoccidiorida</taxon>
        <taxon>Eimeriorina</taxon>
        <taxon>Eimeriidae</taxon>
        <taxon>Eimeria</taxon>
    </lineage>
</organism>
<keyword evidence="2" id="KW-0436">Ligase</keyword>
<sequence length="351" mass="35720">MTTESSSGAPGGPQGPLEGLLGGPQGHLKGGPPPPGSSEGAPGGPPEGPPAAEAATQGAPQGPPEEPFRGPPEEASSEGVPHQGTPTQGGPPQGAPGGPPSPSGPPEGPPEGPPSVEDEMEHSAEQERRMRSLFAADAAALAADPAAAAAAAAAAAEVVAAGASEEAARAAAAAAAAATAAAAGHVCEFRLFRINKEIYYVSNLEERLPLLGAKTINQLCKTIVVENTKHTGPEDRLNSRFYLVVLQSKDKLNGERVKDLIKAENAKVGRQLGNKRLNFNFCSSFEGLTGFKRNGVGPLGSKKEIPVILSKPLLSLFPLSLFLGGGAPDLKLQIGLLDLIRITNPIIGVVC</sequence>
<dbReference type="OrthoDB" id="1058301at2759"/>
<keyword evidence="2" id="KW-0030">Aminoacyl-tRNA synthetase</keyword>
<feature type="region of interest" description="Disordered" evidence="1">
    <location>
        <begin position="1"/>
        <end position="128"/>
    </location>
</feature>
<reference evidence="2" key="2">
    <citation type="submission" date="2013-10" db="EMBL/GenBank/DDBJ databases">
        <authorList>
            <person name="Aslett M."/>
        </authorList>
    </citation>
    <scope>NUCLEOTIDE SEQUENCE [LARGE SCALE GENOMIC DNA]</scope>
    <source>
        <strain evidence="2">Houghton</strain>
    </source>
</reference>
<protein>
    <submittedName>
        <fullName evidence="2">YbaK / prolyl-tRNA synthetases associated domain containing protein, putative</fullName>
    </submittedName>
</protein>
<dbReference type="SUPFAM" id="SSF55826">
    <property type="entry name" value="YbaK/ProRS associated domain"/>
    <property type="match status" value="1"/>
</dbReference>
<evidence type="ECO:0000313" key="3">
    <source>
        <dbReference type="Proteomes" id="UP000030747"/>
    </source>
</evidence>
<dbReference type="GO" id="GO:0004812">
    <property type="term" value="F:aminoacyl-tRNA ligase activity"/>
    <property type="evidence" value="ECO:0007669"/>
    <property type="project" value="UniProtKB-KW"/>
</dbReference>
<dbReference type="RefSeq" id="XP_013230205.1">
    <property type="nucleotide sequence ID" value="XM_013374751.1"/>
</dbReference>
<dbReference type="AlphaFoldDB" id="U6KVD6"/>
<dbReference type="VEuPathDB" id="ToxoDB:ETH2_1313100"/>
<dbReference type="GO" id="GO:0002161">
    <property type="term" value="F:aminoacyl-tRNA deacylase activity"/>
    <property type="evidence" value="ECO:0007669"/>
    <property type="project" value="InterPro"/>
</dbReference>
<reference evidence="2" key="1">
    <citation type="submission" date="2013-10" db="EMBL/GenBank/DDBJ databases">
        <title>Genomic analysis of the causative agents of coccidiosis in chickens.</title>
        <authorList>
            <person name="Reid A.J."/>
            <person name="Blake D."/>
            <person name="Billington K."/>
            <person name="Browne H."/>
            <person name="Dunn M."/>
            <person name="Hung S."/>
            <person name="Kawahara F."/>
            <person name="Miranda-Saavedra D."/>
            <person name="Mourier T."/>
            <person name="Nagra H."/>
            <person name="Otto T.D."/>
            <person name="Rawlings N."/>
            <person name="Sanchez A."/>
            <person name="Sanders M."/>
            <person name="Subramaniam C."/>
            <person name="Tay Y."/>
            <person name="Dear P."/>
            <person name="Doerig C."/>
            <person name="Gruber A."/>
            <person name="Parkinson J."/>
            <person name="Shirley M."/>
            <person name="Wan K.L."/>
            <person name="Berriman M."/>
            <person name="Tomley F."/>
            <person name="Pain A."/>
        </authorList>
    </citation>
    <scope>NUCLEOTIDE SEQUENCE [LARGE SCALE GENOMIC DNA]</scope>
    <source>
        <strain evidence="2">Houghton</strain>
    </source>
</reference>
<feature type="compositionally biased region" description="Gly residues" evidence="1">
    <location>
        <begin position="9"/>
        <end position="29"/>
    </location>
</feature>
<dbReference type="PANTHER" id="PTHR30411:SF4">
    <property type="entry name" value="YBAK_AMINOACYL-TRNA SYNTHETASE-ASSOCIATED DOMAIN-CONTAINING PROTEIN"/>
    <property type="match status" value="1"/>
</dbReference>
<evidence type="ECO:0000256" key="1">
    <source>
        <dbReference type="SAM" id="MobiDB-lite"/>
    </source>
</evidence>
<name>U6KVD6_EIMTE</name>
<dbReference type="Gene3D" id="3.90.960.10">
    <property type="entry name" value="YbaK/aminoacyl-tRNA synthetase-associated domain"/>
    <property type="match status" value="1"/>
</dbReference>
<accession>U6KVD6</accession>
<dbReference type="PANTHER" id="PTHR30411">
    <property type="entry name" value="CYTOPLASMIC PROTEIN"/>
    <property type="match status" value="1"/>
</dbReference>
<dbReference type="GeneID" id="25249360"/>
<dbReference type="InterPro" id="IPR036754">
    <property type="entry name" value="YbaK/aa-tRNA-synt-asso_dom_sf"/>
</dbReference>
<dbReference type="Proteomes" id="UP000030747">
    <property type="component" value="Unassembled WGS sequence"/>
</dbReference>
<dbReference type="CDD" id="cd04332">
    <property type="entry name" value="YbaK_like"/>
    <property type="match status" value="1"/>
</dbReference>
<feature type="compositionally biased region" description="Pro residues" evidence="1">
    <location>
        <begin position="93"/>
        <end position="113"/>
    </location>
</feature>
<proteinExistence type="predicted"/>
<dbReference type="EMBL" id="HG674407">
    <property type="protein sequence ID" value="CDJ39450.1"/>
    <property type="molecule type" value="Genomic_DNA"/>
</dbReference>
<dbReference type="VEuPathDB" id="ToxoDB:ETH_00000670"/>
<keyword evidence="3" id="KW-1185">Reference proteome</keyword>
<evidence type="ECO:0000313" key="2">
    <source>
        <dbReference type="EMBL" id="CDJ39450.1"/>
    </source>
</evidence>
<gene>
    <name evidence="2" type="ORF">ETH_00000670</name>
</gene>